<organism evidence="2">
    <name type="scientific">Ixodes ricinus</name>
    <name type="common">Common tick</name>
    <name type="synonym">Acarus ricinus</name>
    <dbReference type="NCBI Taxonomy" id="34613"/>
    <lineage>
        <taxon>Eukaryota</taxon>
        <taxon>Metazoa</taxon>
        <taxon>Ecdysozoa</taxon>
        <taxon>Arthropoda</taxon>
        <taxon>Chelicerata</taxon>
        <taxon>Arachnida</taxon>
        <taxon>Acari</taxon>
        <taxon>Parasitiformes</taxon>
        <taxon>Ixodida</taxon>
        <taxon>Ixodoidea</taxon>
        <taxon>Ixodidae</taxon>
        <taxon>Ixodinae</taxon>
        <taxon>Ixodes</taxon>
    </lineage>
</organism>
<feature type="transmembrane region" description="Helical" evidence="1">
    <location>
        <begin position="39"/>
        <end position="58"/>
    </location>
</feature>
<sequence>MPSFSVLFIHGSRRMCGFLLFLFLSRQMGWHLRTPYSFFFFFFFFHNFFHLFLFQFFFCPTRAREHVLTCS</sequence>
<evidence type="ECO:0000256" key="1">
    <source>
        <dbReference type="SAM" id="Phobius"/>
    </source>
</evidence>
<proteinExistence type="predicted"/>
<reference evidence="2" key="1">
    <citation type="journal article" date="2018" name="PLoS Negl. Trop. Dis.">
        <title>Sialome diversity of ticks revealed by RNAseq of single tick salivary glands.</title>
        <authorList>
            <person name="Perner J."/>
            <person name="Kropackova S."/>
            <person name="Kopacek P."/>
            <person name="Ribeiro J.M."/>
        </authorList>
    </citation>
    <scope>NUCLEOTIDE SEQUENCE</scope>
    <source>
        <strain evidence="2">Siblings of single egg batch collected in Ceske Budejovice</strain>
        <tissue evidence="2">Salivary glands</tissue>
    </source>
</reference>
<accession>A0A147BU64</accession>
<keyword evidence="1" id="KW-0472">Membrane</keyword>
<keyword evidence="1" id="KW-1133">Transmembrane helix</keyword>
<evidence type="ECO:0000313" key="2">
    <source>
        <dbReference type="EMBL" id="JAR94042.1"/>
    </source>
</evidence>
<name>A0A147BU64_IXORI</name>
<protein>
    <submittedName>
        <fullName evidence="2">Uncharacterized protein</fullName>
    </submittedName>
</protein>
<keyword evidence="1" id="KW-0812">Transmembrane</keyword>
<dbReference type="EMBL" id="GEGO01001362">
    <property type="protein sequence ID" value="JAR94042.1"/>
    <property type="molecule type" value="Transcribed_RNA"/>
</dbReference>
<dbReference type="AlphaFoldDB" id="A0A147BU64"/>